<dbReference type="GeneID" id="82879040"/>
<sequence length="73" mass="7537">MRNKVASIAFAGAAFAVGIAAPAPAMVNPASTHSCSSRRTAPSGLWKTPREKPREGSSTLGVEHCGPLSTQRC</sequence>
<evidence type="ECO:0000256" key="1">
    <source>
        <dbReference type="SAM" id="MobiDB-lite"/>
    </source>
</evidence>
<dbReference type="EMBL" id="CAFW01000084">
    <property type="protein sequence ID" value="CCE55704.1"/>
    <property type="molecule type" value="Genomic_DNA"/>
</dbReference>
<dbReference type="Proteomes" id="UP000004840">
    <property type="component" value="Unassembled WGS sequence"/>
</dbReference>
<name>G7HZT9_9CORY</name>
<dbReference type="AlphaFoldDB" id="G7HZT9"/>
<gene>
    <name evidence="3" type="ORF">CCAS_11080</name>
</gene>
<feature type="chain" id="PRO_5039536525" evidence="2">
    <location>
        <begin position="26"/>
        <end position="73"/>
    </location>
</feature>
<evidence type="ECO:0000313" key="4">
    <source>
        <dbReference type="Proteomes" id="UP000004840"/>
    </source>
</evidence>
<dbReference type="RefSeq" id="WP_006823156.1">
    <property type="nucleotide sequence ID" value="NZ_CAFW01000084.1"/>
</dbReference>
<organism evidence="3 4">
    <name type="scientific">Corynebacterium casei UCMA 3821</name>
    <dbReference type="NCBI Taxonomy" id="1110505"/>
    <lineage>
        <taxon>Bacteria</taxon>
        <taxon>Bacillati</taxon>
        <taxon>Actinomycetota</taxon>
        <taxon>Actinomycetes</taxon>
        <taxon>Mycobacteriales</taxon>
        <taxon>Corynebacteriaceae</taxon>
        <taxon>Corynebacterium</taxon>
    </lineage>
</organism>
<feature type="region of interest" description="Disordered" evidence="1">
    <location>
        <begin position="27"/>
        <end position="73"/>
    </location>
</feature>
<accession>G7HZT9</accession>
<reference evidence="3 4" key="1">
    <citation type="journal article" date="2012" name="J. Bacteriol.">
        <title>Genome Sequence of Corynebacterium casei UCMA 3821, Isolated from a Smear-Ripened Cheese.</title>
        <authorList>
            <person name="Monnet C."/>
            <person name="Loux V."/>
            <person name="Bento P."/>
            <person name="Gibrat J.F."/>
            <person name="Straub C."/>
            <person name="Bonnarme P."/>
            <person name="Landaud S."/>
            <person name="Irlinger F."/>
        </authorList>
    </citation>
    <scope>NUCLEOTIDE SEQUENCE [LARGE SCALE GENOMIC DNA]</scope>
    <source>
        <strain evidence="3 4">UCMA 3821</strain>
    </source>
</reference>
<keyword evidence="2" id="KW-0732">Signal</keyword>
<protein>
    <submittedName>
        <fullName evidence="3">Uncharacterized protein</fullName>
    </submittedName>
</protein>
<feature type="compositionally biased region" description="Polar residues" evidence="1">
    <location>
        <begin position="29"/>
        <end position="40"/>
    </location>
</feature>
<proteinExistence type="predicted"/>
<evidence type="ECO:0000256" key="2">
    <source>
        <dbReference type="SAM" id="SignalP"/>
    </source>
</evidence>
<feature type="signal peptide" evidence="2">
    <location>
        <begin position="1"/>
        <end position="25"/>
    </location>
</feature>
<evidence type="ECO:0000313" key="3">
    <source>
        <dbReference type="EMBL" id="CCE55704.1"/>
    </source>
</evidence>